<gene>
    <name evidence="2" type="ORF">IMCC3135_00600</name>
</gene>
<feature type="domain" description="BioF2-like acetyltransferase" evidence="1">
    <location>
        <begin position="177"/>
        <end position="317"/>
    </location>
</feature>
<protein>
    <recommendedName>
        <fullName evidence="1">BioF2-like acetyltransferase domain-containing protein</fullName>
    </recommendedName>
</protein>
<evidence type="ECO:0000313" key="3">
    <source>
        <dbReference type="Proteomes" id="UP000250079"/>
    </source>
</evidence>
<dbReference type="OrthoDB" id="4349922at2"/>
<dbReference type="InterPro" id="IPR038740">
    <property type="entry name" value="BioF2-like_GNAT_dom"/>
</dbReference>
<dbReference type="KEGG" id="gai:IMCC3135_00600"/>
<dbReference type="AlphaFoldDB" id="A0A2Z2NG50"/>
<keyword evidence="3" id="KW-1185">Reference proteome</keyword>
<evidence type="ECO:0000313" key="2">
    <source>
        <dbReference type="EMBL" id="ASJ70246.1"/>
    </source>
</evidence>
<dbReference type="EMBL" id="CP018632">
    <property type="protein sequence ID" value="ASJ70246.1"/>
    <property type="molecule type" value="Genomic_DNA"/>
</dbReference>
<dbReference type="InterPro" id="IPR016181">
    <property type="entry name" value="Acyl_CoA_acyltransferase"/>
</dbReference>
<evidence type="ECO:0000259" key="1">
    <source>
        <dbReference type="Pfam" id="PF13480"/>
    </source>
</evidence>
<dbReference type="Pfam" id="PF13480">
    <property type="entry name" value="Acetyltransf_6"/>
    <property type="match status" value="1"/>
</dbReference>
<proteinExistence type="predicted"/>
<organism evidence="2 3">
    <name type="scientific">Granulosicoccus antarcticus IMCC3135</name>
    <dbReference type="NCBI Taxonomy" id="1192854"/>
    <lineage>
        <taxon>Bacteria</taxon>
        <taxon>Pseudomonadati</taxon>
        <taxon>Pseudomonadota</taxon>
        <taxon>Gammaproteobacteria</taxon>
        <taxon>Chromatiales</taxon>
        <taxon>Granulosicoccaceae</taxon>
        <taxon>Granulosicoccus</taxon>
    </lineage>
</organism>
<name>A0A2Z2NG50_9GAMM</name>
<dbReference type="SUPFAM" id="SSF55729">
    <property type="entry name" value="Acyl-CoA N-acyltransferases (Nat)"/>
    <property type="match status" value="1"/>
</dbReference>
<reference evidence="2 3" key="1">
    <citation type="submission" date="2016-12" db="EMBL/GenBank/DDBJ databases">
        <authorList>
            <person name="Song W.-J."/>
            <person name="Kurnit D.M."/>
        </authorList>
    </citation>
    <scope>NUCLEOTIDE SEQUENCE [LARGE SCALE GENOMIC DNA]</scope>
    <source>
        <strain evidence="2 3">IMCC3135</strain>
    </source>
</reference>
<sequence>MAEPLINTHIERLDEERISKCGWLKLFSSQAEPRFYHHPDWILAADENLLQCPVELACVHQGDQLKLMLPLQARAQRHRFHAPRHDHLTLGDVLIHPRMSAIESNSAIQSALSLAGTAQWDWQICNVPERSALLGMLAEQNLDNTTVSQTHAHWEQRPARQSAWFDLQEGLPPASGKLRRNLKRLRHKLQEAGQLRMQWVRQPDELPEAYSRFLHLEASGWKGAQGESTAIAADPALTNFYRRLLAPRFEGLQPVIILLWLDEECIAAQFGLQTGQCLSLLKIAYSEQHSQYSPGSLLLQDTAEQASKLGLSTLSLVSSPSWAERWHPHTESVWHLTRYANNPGGLALRTLDRLKQTARARVRRAA</sequence>
<dbReference type="RefSeq" id="WP_088915804.1">
    <property type="nucleotide sequence ID" value="NZ_CP018632.1"/>
</dbReference>
<accession>A0A2Z2NG50</accession>
<dbReference type="Proteomes" id="UP000250079">
    <property type="component" value="Chromosome"/>
</dbReference>